<name>A0A444PY27_9MICO</name>
<organism evidence="3 4">
    <name type="scientific">Labedella phragmitis</name>
    <dbReference type="NCBI Taxonomy" id="2498849"/>
    <lineage>
        <taxon>Bacteria</taxon>
        <taxon>Bacillati</taxon>
        <taxon>Actinomycetota</taxon>
        <taxon>Actinomycetes</taxon>
        <taxon>Micrococcales</taxon>
        <taxon>Microbacteriaceae</taxon>
        <taxon>Labedella</taxon>
    </lineage>
</organism>
<dbReference type="OrthoDB" id="5450317at2"/>
<keyword evidence="4" id="KW-1185">Reference proteome</keyword>
<dbReference type="RefSeq" id="WP_128493619.1">
    <property type="nucleotide sequence ID" value="NZ_RZNB01000001.1"/>
</dbReference>
<dbReference type="PANTHER" id="PTHR43569:SF2">
    <property type="entry name" value="AMIDOHYDROLASE-RELATED DOMAIN-CONTAINING PROTEIN"/>
    <property type="match status" value="1"/>
</dbReference>
<dbReference type="AlphaFoldDB" id="A0A444PY27"/>
<evidence type="ECO:0000256" key="1">
    <source>
        <dbReference type="ARBA" id="ARBA00038310"/>
    </source>
</evidence>
<dbReference type="EMBL" id="RZNB01000001">
    <property type="protein sequence ID" value="RWZ52776.1"/>
    <property type="molecule type" value="Genomic_DNA"/>
</dbReference>
<sequence>MRIVDAHLHVWDTHRLDYPWLREVPDLDRPMTFSELAAERAGGAVHVDGFVFVQADCLSEQAVAEVDWVSSIAAEGPVVGIVAFAPLEQGDAVAAHLDALAERPLVIGVRRLLQSEPRGFSGSDSFIAGVRALAARSIVFDACVTEDQLDDVSALADAAPDLAIVLDHLGKPDIAAASSESWRASVSDLARRPNVACKVSGLPPQTGTADWSLDTVRPYLDTVLDAFGPDRLLFGSDWPASSGHTGYDRWLDAVLEWSAAMSGEERASLLAGTADRVYGIRPPAS</sequence>
<accession>A0A444PY27</accession>
<proteinExistence type="inferred from homology"/>
<dbReference type="GO" id="GO:0016787">
    <property type="term" value="F:hydrolase activity"/>
    <property type="evidence" value="ECO:0007669"/>
    <property type="project" value="UniProtKB-KW"/>
</dbReference>
<dbReference type="InterPro" id="IPR052350">
    <property type="entry name" value="Metallo-dep_Lactonases"/>
</dbReference>
<comment type="caution">
    <text evidence="3">The sequence shown here is derived from an EMBL/GenBank/DDBJ whole genome shotgun (WGS) entry which is preliminary data.</text>
</comment>
<reference evidence="3 4" key="1">
    <citation type="submission" date="2018-12" db="EMBL/GenBank/DDBJ databases">
        <authorList>
            <person name="Li F."/>
        </authorList>
    </citation>
    <scope>NUCLEOTIDE SEQUENCE [LARGE SCALE GENOMIC DNA]</scope>
    <source>
        <strain evidence="3 4">11W25H-1</strain>
    </source>
</reference>
<dbReference type="PANTHER" id="PTHR43569">
    <property type="entry name" value="AMIDOHYDROLASE"/>
    <property type="match status" value="1"/>
</dbReference>
<gene>
    <name evidence="3" type="ORF">ELQ90_02195</name>
</gene>
<dbReference type="SUPFAM" id="SSF51556">
    <property type="entry name" value="Metallo-dependent hydrolases"/>
    <property type="match status" value="1"/>
</dbReference>
<evidence type="ECO:0000313" key="3">
    <source>
        <dbReference type="EMBL" id="RWZ52776.1"/>
    </source>
</evidence>
<evidence type="ECO:0000259" key="2">
    <source>
        <dbReference type="Pfam" id="PF04909"/>
    </source>
</evidence>
<dbReference type="InterPro" id="IPR006680">
    <property type="entry name" value="Amidohydro-rel"/>
</dbReference>
<dbReference type="Gene3D" id="3.20.20.140">
    <property type="entry name" value="Metal-dependent hydrolases"/>
    <property type="match status" value="1"/>
</dbReference>
<dbReference type="Proteomes" id="UP000288547">
    <property type="component" value="Unassembled WGS sequence"/>
</dbReference>
<dbReference type="Pfam" id="PF04909">
    <property type="entry name" value="Amidohydro_2"/>
    <property type="match status" value="1"/>
</dbReference>
<comment type="similarity">
    <text evidence="1">Belongs to the metallo-dependent hydrolases superfamily.</text>
</comment>
<dbReference type="InterPro" id="IPR032466">
    <property type="entry name" value="Metal_Hydrolase"/>
</dbReference>
<keyword evidence="3" id="KW-0378">Hydrolase</keyword>
<evidence type="ECO:0000313" key="4">
    <source>
        <dbReference type="Proteomes" id="UP000288547"/>
    </source>
</evidence>
<protein>
    <submittedName>
        <fullName evidence="3">Amidohydrolase</fullName>
    </submittedName>
</protein>
<feature type="domain" description="Amidohydrolase-related" evidence="2">
    <location>
        <begin position="4"/>
        <end position="280"/>
    </location>
</feature>